<proteinExistence type="predicted"/>
<keyword evidence="2" id="KW-0808">Transferase</keyword>
<dbReference type="EnsemblMetazoa" id="ASIC009505-RA">
    <property type="protein sequence ID" value="ASIC009505-PA"/>
    <property type="gene ID" value="ASIC009505"/>
</dbReference>
<gene>
    <name evidence="2" type="ORF">ZHAS_00009505</name>
</gene>
<evidence type="ECO:0000313" key="3">
    <source>
        <dbReference type="EnsemblMetazoa" id="ASIC009505-PA"/>
    </source>
</evidence>
<dbReference type="Proteomes" id="UP000030765">
    <property type="component" value="Unassembled WGS sequence"/>
</dbReference>
<organism evidence="2">
    <name type="scientific">Anopheles sinensis</name>
    <name type="common">Mosquito</name>
    <dbReference type="NCBI Taxonomy" id="74873"/>
    <lineage>
        <taxon>Eukaryota</taxon>
        <taxon>Metazoa</taxon>
        <taxon>Ecdysozoa</taxon>
        <taxon>Arthropoda</taxon>
        <taxon>Hexapoda</taxon>
        <taxon>Insecta</taxon>
        <taxon>Pterygota</taxon>
        <taxon>Neoptera</taxon>
        <taxon>Endopterygota</taxon>
        <taxon>Diptera</taxon>
        <taxon>Nematocera</taxon>
        <taxon>Culicoidea</taxon>
        <taxon>Culicidae</taxon>
        <taxon>Anophelinae</taxon>
        <taxon>Anopheles</taxon>
    </lineage>
</organism>
<accession>A0A084VVE7</accession>
<dbReference type="VEuPathDB" id="VectorBase:ASIS009499"/>
<keyword evidence="4" id="KW-1185">Reference proteome</keyword>
<feature type="region of interest" description="Disordered" evidence="1">
    <location>
        <begin position="93"/>
        <end position="112"/>
    </location>
</feature>
<dbReference type="EMBL" id="ATLV01017174">
    <property type="status" value="NOT_ANNOTATED_CDS"/>
    <property type="molecule type" value="Genomic_DNA"/>
</dbReference>
<evidence type="ECO:0000313" key="2">
    <source>
        <dbReference type="EMBL" id="KFB41941.1"/>
    </source>
</evidence>
<dbReference type="VEuPathDB" id="VectorBase:ASIC009505"/>
<dbReference type="AlphaFoldDB" id="A0A084VVE7"/>
<dbReference type="GO" id="GO:0016740">
    <property type="term" value="F:transferase activity"/>
    <property type="evidence" value="ECO:0007669"/>
    <property type="project" value="UniProtKB-KW"/>
</dbReference>
<evidence type="ECO:0000256" key="1">
    <source>
        <dbReference type="SAM" id="MobiDB-lite"/>
    </source>
</evidence>
<sequence length="146" mass="16077">MGRTLNSLFEKGQTLAASHSAQCKAKQKNDKSQQTPHRKHFTCVYCEAAGLLPGLANSASKMAPPTRCYIQLVGFRGRTEIGRMRHLLCVTSSSSPSPILGSRPRRGGKGRTGRHPFLCLRFDYESESGANEKGANKTRRNTRTRG</sequence>
<reference evidence="2 4" key="1">
    <citation type="journal article" date="2014" name="BMC Genomics">
        <title>Genome sequence of Anopheles sinensis provides insight into genetics basis of mosquito competence for malaria parasites.</title>
        <authorList>
            <person name="Zhou D."/>
            <person name="Zhang D."/>
            <person name="Ding G."/>
            <person name="Shi L."/>
            <person name="Hou Q."/>
            <person name="Ye Y."/>
            <person name="Xu Y."/>
            <person name="Zhou H."/>
            <person name="Xiong C."/>
            <person name="Li S."/>
            <person name="Yu J."/>
            <person name="Hong S."/>
            <person name="Yu X."/>
            <person name="Zou P."/>
            <person name="Chen C."/>
            <person name="Chang X."/>
            <person name="Wang W."/>
            <person name="Lv Y."/>
            <person name="Sun Y."/>
            <person name="Ma L."/>
            <person name="Shen B."/>
            <person name="Zhu C."/>
        </authorList>
    </citation>
    <scope>NUCLEOTIDE SEQUENCE [LARGE SCALE GENOMIC DNA]</scope>
</reference>
<reference evidence="3" key="2">
    <citation type="submission" date="2020-05" db="UniProtKB">
        <authorList>
            <consortium name="EnsemblMetazoa"/>
        </authorList>
    </citation>
    <scope>IDENTIFICATION</scope>
</reference>
<dbReference type="EMBL" id="KE525157">
    <property type="protein sequence ID" value="KFB41941.1"/>
    <property type="molecule type" value="Genomic_DNA"/>
</dbReference>
<evidence type="ECO:0000313" key="4">
    <source>
        <dbReference type="Proteomes" id="UP000030765"/>
    </source>
</evidence>
<name>A0A084VVE7_ANOSI</name>
<feature type="compositionally biased region" description="Basic residues" evidence="1">
    <location>
        <begin position="103"/>
        <end position="112"/>
    </location>
</feature>
<feature type="compositionally biased region" description="Low complexity" evidence="1">
    <location>
        <begin position="93"/>
        <end position="102"/>
    </location>
</feature>
<protein>
    <submittedName>
        <fullName evidence="2 3">UDP-phosphate galactose phosphotransferase</fullName>
    </submittedName>
</protein>